<dbReference type="OMA" id="YYSPGMC"/>
<evidence type="ECO:0000313" key="5">
    <source>
        <dbReference type="Proteomes" id="UP000028545"/>
    </source>
</evidence>
<feature type="region of interest" description="Disordered" evidence="1">
    <location>
        <begin position="221"/>
        <end position="255"/>
    </location>
</feature>
<dbReference type="KEGG" id="sapo:SAPIO_CDS7407"/>
<dbReference type="RefSeq" id="XP_016641106.1">
    <property type="nucleotide sequence ID" value="XM_016789279.1"/>
</dbReference>
<feature type="compositionally biased region" description="Polar residues" evidence="1">
    <location>
        <begin position="221"/>
        <end position="232"/>
    </location>
</feature>
<evidence type="ECO:0000313" key="4">
    <source>
        <dbReference type="EMBL" id="KEZ41307.1"/>
    </source>
</evidence>
<gene>
    <name evidence="4" type="ORF">SAPIO_CDS7407</name>
</gene>
<dbReference type="EMBL" id="JOWA01000110">
    <property type="protein sequence ID" value="KEZ41307.1"/>
    <property type="molecule type" value="Genomic_DNA"/>
</dbReference>
<dbReference type="Proteomes" id="UP000028545">
    <property type="component" value="Unassembled WGS sequence"/>
</dbReference>
<keyword evidence="5" id="KW-1185">Reference proteome</keyword>
<accession>A0A084G1U5</accession>
<comment type="caution">
    <text evidence="4">The sequence shown here is derived from an EMBL/GenBank/DDBJ whole genome shotgun (WGS) entry which is preliminary data.</text>
</comment>
<dbReference type="AlphaFoldDB" id="A0A084G1U5"/>
<proteinExistence type="predicted"/>
<evidence type="ECO:0008006" key="6">
    <source>
        <dbReference type="Google" id="ProtNLM"/>
    </source>
</evidence>
<evidence type="ECO:0000256" key="2">
    <source>
        <dbReference type="SAM" id="Phobius"/>
    </source>
</evidence>
<feature type="transmembrane region" description="Helical" evidence="2">
    <location>
        <begin position="192"/>
        <end position="213"/>
    </location>
</feature>
<keyword evidence="3" id="KW-0732">Signal</keyword>
<feature type="signal peptide" evidence="3">
    <location>
        <begin position="1"/>
        <end position="22"/>
    </location>
</feature>
<dbReference type="HOGENOM" id="CLU_089683_0_0_1"/>
<name>A0A084G1U5_PSEDA</name>
<dbReference type="OrthoDB" id="4770059at2759"/>
<protein>
    <recommendedName>
        <fullName evidence="6">Mid2 domain-containing protein</fullName>
    </recommendedName>
</protein>
<dbReference type="GeneID" id="27726479"/>
<keyword evidence="2" id="KW-0472">Membrane</keyword>
<organism evidence="4 5">
    <name type="scientific">Pseudallescheria apiosperma</name>
    <name type="common">Scedosporium apiospermum</name>
    <dbReference type="NCBI Taxonomy" id="563466"/>
    <lineage>
        <taxon>Eukaryota</taxon>
        <taxon>Fungi</taxon>
        <taxon>Dikarya</taxon>
        <taxon>Ascomycota</taxon>
        <taxon>Pezizomycotina</taxon>
        <taxon>Sordariomycetes</taxon>
        <taxon>Hypocreomycetidae</taxon>
        <taxon>Microascales</taxon>
        <taxon>Microascaceae</taxon>
        <taxon>Scedosporium</taxon>
    </lineage>
</organism>
<evidence type="ECO:0000256" key="1">
    <source>
        <dbReference type="SAM" id="MobiDB-lite"/>
    </source>
</evidence>
<feature type="chain" id="PRO_5001775106" description="Mid2 domain-containing protein" evidence="3">
    <location>
        <begin position="23"/>
        <end position="255"/>
    </location>
</feature>
<sequence length="255" mass="27099">MAPLQPLLHVAISFLLLSSTAAKKATEISSDTRRTYTGPLTTTFTPPSSCMDIRTSASSGRYPSLEVGCQGPAGDECCPKGWASNRYFSPGVCPSGYQACTLPTTRQREETTNLNFDCPTVVDYAECSSLLNTPVETEYAYKTETFSATIRSVIATPIQIRFKATDSSVVPIPTDSFNLPPVRKGLSTGAKVGIGVGVGVGAVAILIAVVWFIRVKGKQGQASEGGQETPQQEAMLLGSLPPQQGEERPPPYSKG</sequence>
<keyword evidence="2" id="KW-1133">Transmembrane helix</keyword>
<keyword evidence="2" id="KW-0812">Transmembrane</keyword>
<reference evidence="4 5" key="1">
    <citation type="journal article" date="2014" name="Genome Announc.">
        <title>Draft genome sequence of the pathogenic fungus Scedosporium apiospermum.</title>
        <authorList>
            <person name="Vandeputte P."/>
            <person name="Ghamrawi S."/>
            <person name="Rechenmann M."/>
            <person name="Iltis A."/>
            <person name="Giraud S."/>
            <person name="Fleury M."/>
            <person name="Thornton C."/>
            <person name="Delhaes L."/>
            <person name="Meyer W."/>
            <person name="Papon N."/>
            <person name="Bouchara J.P."/>
        </authorList>
    </citation>
    <scope>NUCLEOTIDE SEQUENCE [LARGE SCALE GENOMIC DNA]</scope>
    <source>
        <strain evidence="4 5">IHEM 14462</strain>
    </source>
</reference>
<dbReference type="VEuPathDB" id="FungiDB:SAPIO_CDS7407"/>
<evidence type="ECO:0000256" key="3">
    <source>
        <dbReference type="SAM" id="SignalP"/>
    </source>
</evidence>